<dbReference type="Proteomes" id="UP000199045">
    <property type="component" value="Unassembled WGS sequence"/>
</dbReference>
<proteinExistence type="predicted"/>
<dbReference type="EMBL" id="FNBN01000009">
    <property type="protein sequence ID" value="SDH20743.1"/>
    <property type="molecule type" value="Genomic_DNA"/>
</dbReference>
<dbReference type="AlphaFoldDB" id="A0A1G8AIS4"/>
<feature type="signal peptide" evidence="1">
    <location>
        <begin position="1"/>
        <end position="19"/>
    </location>
</feature>
<dbReference type="InterPro" id="IPR041662">
    <property type="entry name" value="SusD-like_2"/>
</dbReference>
<dbReference type="STRING" id="104663.SAMN04488121_109272"/>
<dbReference type="Pfam" id="PF12771">
    <property type="entry name" value="SusD-like_2"/>
    <property type="match status" value="1"/>
</dbReference>
<gene>
    <name evidence="2" type="ORF">SAMN04488121_109272</name>
</gene>
<organism evidence="2 3">
    <name type="scientific">Chitinophaga filiformis</name>
    <name type="common">Myxococcus filiformis</name>
    <name type="synonym">Flexibacter filiformis</name>
    <dbReference type="NCBI Taxonomy" id="104663"/>
    <lineage>
        <taxon>Bacteria</taxon>
        <taxon>Pseudomonadati</taxon>
        <taxon>Bacteroidota</taxon>
        <taxon>Chitinophagia</taxon>
        <taxon>Chitinophagales</taxon>
        <taxon>Chitinophagaceae</taxon>
        <taxon>Chitinophaga</taxon>
    </lineage>
</organism>
<accession>A0A1G8AIS4</accession>
<evidence type="ECO:0000256" key="1">
    <source>
        <dbReference type="SAM" id="SignalP"/>
    </source>
</evidence>
<keyword evidence="1" id="KW-0732">Signal</keyword>
<feature type="chain" id="PRO_5011792844" evidence="1">
    <location>
        <begin position="20"/>
        <end position="508"/>
    </location>
</feature>
<dbReference type="SUPFAM" id="SSF48452">
    <property type="entry name" value="TPR-like"/>
    <property type="match status" value="1"/>
</dbReference>
<dbReference type="Gene3D" id="1.25.40.390">
    <property type="match status" value="1"/>
</dbReference>
<reference evidence="2 3" key="1">
    <citation type="submission" date="2016-10" db="EMBL/GenBank/DDBJ databases">
        <authorList>
            <person name="de Groot N.N."/>
        </authorList>
    </citation>
    <scope>NUCLEOTIDE SEQUENCE [LARGE SCALE GENOMIC DNA]</scope>
    <source>
        <strain evidence="2 3">DSM 527</strain>
    </source>
</reference>
<name>A0A1G8AIS4_CHIFI</name>
<dbReference type="RefSeq" id="WP_176842462.1">
    <property type="nucleotide sequence ID" value="NZ_FNBN01000009.1"/>
</dbReference>
<dbReference type="InterPro" id="IPR011990">
    <property type="entry name" value="TPR-like_helical_dom_sf"/>
</dbReference>
<dbReference type="PROSITE" id="PS51257">
    <property type="entry name" value="PROKAR_LIPOPROTEIN"/>
    <property type="match status" value="1"/>
</dbReference>
<evidence type="ECO:0000313" key="2">
    <source>
        <dbReference type="EMBL" id="SDH20743.1"/>
    </source>
</evidence>
<sequence length="508" mass="58130">MKRYRWNILMILLLSSCTAGFEKINTDPKTKDSIPPGEQLTAAAYFMDGGREMGYPDLYIFQPMVQYLTGAEDMSRGGKYIRDEFYNNCMWENLYGKSLKQLVDLLENHKSDSALVNYLAAARILRVYVFSLLTDTYGDIPYSQAGLAYYNKIYTPEYDKQSDIYTNFFKELAEATAQFNPSREGIANDIVYNGDLDKWKRLAGSLRLRLAMRLTKVNAITAREQVRAALAAGVMQSADDNFRMLHDNYAYPDLRGNGYAQALLEDNVRQWVRGCSTFVEYLKAEKDPRLPTFFVNKDAGGKDITTITNYLSMKPGMYYWDDQEEYVSPEGVVIAAADKYCVLNQPFYQLDAPFLHMGYAEVAFLQAEAAARGWIPDDANNWYQIGIRAAMDQLKLYAEIGYIPDDTATAFVRAHRLTPGREIEQINMQKWVALFPNGFEAYANQRRSGYPVLAPITDMGNESQTDGIPPRRLFYPSTEAFSNTVHYQEALDRMGGTDDWLQHVWWDY</sequence>
<protein>
    <submittedName>
        <fullName evidence="2">Starch-binding associating with outer membrane</fullName>
    </submittedName>
</protein>
<evidence type="ECO:0000313" key="3">
    <source>
        <dbReference type="Proteomes" id="UP000199045"/>
    </source>
</evidence>